<feature type="coiled-coil region" evidence="3">
    <location>
        <begin position="71"/>
        <end position="131"/>
    </location>
</feature>
<keyword evidence="3" id="KW-0175">Coiled coil</keyword>
<dbReference type="Proteomes" id="UP000887575">
    <property type="component" value="Unassembled WGS sequence"/>
</dbReference>
<evidence type="ECO:0000313" key="5">
    <source>
        <dbReference type="Proteomes" id="UP000887575"/>
    </source>
</evidence>
<dbReference type="PANTHER" id="PTHR15382:SF8">
    <property type="entry name" value="CANOPY B"/>
    <property type="match status" value="1"/>
</dbReference>
<dbReference type="Pfam" id="PF11938">
    <property type="entry name" value="DUF3456"/>
    <property type="match status" value="1"/>
</dbReference>
<sequence length="166" mass="19472">MLVLVTLTSRILAAEELDFFPTRCETCVLMSKLFDDYVMKNKRSEASMIEGMEKVCRDLAQYRLHKDKDGIDRFQKNESETMKNLKELRERGVKVELGMPDELWDVQSVEIAELKRLCETIVEQYEDAIETWYWKKGWDFEGGVCKERVLRGGDISCMAERVENEL</sequence>
<evidence type="ECO:0000256" key="2">
    <source>
        <dbReference type="ARBA" id="ARBA00022729"/>
    </source>
</evidence>
<keyword evidence="5" id="KW-1185">Reference proteome</keyword>
<evidence type="ECO:0000313" key="6">
    <source>
        <dbReference type="WBParaSite" id="MBELARI_LOCUS17403"/>
    </source>
</evidence>
<dbReference type="PANTHER" id="PTHR15382">
    <property type="entry name" value="CTG4A-RELATED"/>
    <property type="match status" value="1"/>
</dbReference>
<accession>A0AAF3EUY3</accession>
<reference evidence="6 7" key="1">
    <citation type="submission" date="2024-02" db="UniProtKB">
        <authorList>
            <consortium name="WormBaseParasite"/>
        </authorList>
    </citation>
    <scope>IDENTIFICATION</scope>
</reference>
<dbReference type="AlphaFoldDB" id="A0AAF3EUY3"/>
<evidence type="ECO:0000313" key="7">
    <source>
        <dbReference type="WBParaSite" id="MBELARI_LOCUS7539"/>
    </source>
</evidence>
<proteinExistence type="inferred from homology"/>
<name>A0AAF3EUY3_9BILA</name>
<dbReference type="WBParaSite" id="MBELARI_LOCUS7539">
    <property type="protein sequence ID" value="MBELARI_LOCUS7539"/>
    <property type="gene ID" value="MBELARI_LOCUS7539"/>
</dbReference>
<organism evidence="5 6">
    <name type="scientific">Mesorhabditis belari</name>
    <dbReference type="NCBI Taxonomy" id="2138241"/>
    <lineage>
        <taxon>Eukaryota</taxon>
        <taxon>Metazoa</taxon>
        <taxon>Ecdysozoa</taxon>
        <taxon>Nematoda</taxon>
        <taxon>Chromadorea</taxon>
        <taxon>Rhabditida</taxon>
        <taxon>Rhabditina</taxon>
        <taxon>Rhabditomorpha</taxon>
        <taxon>Rhabditoidea</taxon>
        <taxon>Rhabditidae</taxon>
        <taxon>Mesorhabditinae</taxon>
        <taxon>Mesorhabditis</taxon>
    </lineage>
</organism>
<comment type="similarity">
    <text evidence="1">Belongs to the canopy family.</text>
</comment>
<evidence type="ECO:0000259" key="4">
    <source>
        <dbReference type="Pfam" id="PF11938"/>
    </source>
</evidence>
<feature type="domain" description="DUF3456" evidence="4">
    <location>
        <begin position="40"/>
        <end position="148"/>
    </location>
</feature>
<dbReference type="InterPro" id="IPR021852">
    <property type="entry name" value="DUF3456"/>
</dbReference>
<dbReference type="Gene3D" id="1.10.225.10">
    <property type="entry name" value="Saposin-like"/>
    <property type="match status" value="1"/>
</dbReference>
<evidence type="ECO:0000256" key="3">
    <source>
        <dbReference type="SAM" id="Coils"/>
    </source>
</evidence>
<evidence type="ECO:0000256" key="1">
    <source>
        <dbReference type="ARBA" id="ARBA00007285"/>
    </source>
</evidence>
<dbReference type="WBParaSite" id="MBELARI_LOCUS17403">
    <property type="protein sequence ID" value="MBELARI_LOCUS17403"/>
    <property type="gene ID" value="MBELARI_LOCUS17403"/>
</dbReference>
<keyword evidence="2" id="KW-0732">Signal</keyword>
<protein>
    <submittedName>
        <fullName evidence="6 7">DUF3456 domain-containing protein</fullName>
    </submittedName>
</protein>